<accession>D6PLA0</accession>
<organism evidence="1">
    <name type="scientific">uncultured organism MedDCM-OCT-S11-C223</name>
    <dbReference type="NCBI Taxonomy" id="743656"/>
    <lineage>
        <taxon>unclassified sequences</taxon>
        <taxon>environmental samples</taxon>
    </lineage>
</organism>
<dbReference type="AlphaFoldDB" id="D6PLA0"/>
<proteinExistence type="predicted"/>
<name>D6PLA0_9ZZZZ</name>
<protein>
    <submittedName>
        <fullName evidence="1">Uncharacterized protein</fullName>
    </submittedName>
</protein>
<reference evidence="1" key="1">
    <citation type="journal article" date="2010" name="ISME J.">
        <title>Metagenome of the Mediterranean deep chlorophyll maximum studied by direct and fosmid library 454 pyrosequencing.</title>
        <authorList>
            <person name="Ghai R."/>
            <person name="Martin-Cuadrado A.B."/>
            <person name="Molto A.G."/>
            <person name="Heredia I.G."/>
            <person name="Cabrera R."/>
            <person name="Martin J."/>
            <person name="Verdu M."/>
            <person name="Deschamps P."/>
            <person name="Moreira D."/>
            <person name="Lopez-Garcia P."/>
            <person name="Mira A."/>
            <person name="Rodriguez-Valera F."/>
        </authorList>
    </citation>
    <scope>NUCLEOTIDE SEQUENCE</scope>
</reference>
<dbReference type="EMBL" id="GU943143">
    <property type="protein sequence ID" value="ADD96501.1"/>
    <property type="molecule type" value="Genomic_DNA"/>
</dbReference>
<evidence type="ECO:0000313" key="1">
    <source>
        <dbReference type="EMBL" id="ADD96501.1"/>
    </source>
</evidence>
<sequence length="128" mass="14305">MPGALDSAFRKAAESVVKELGTSLDVEIDYLRQVSGDYNVSTGAYTDLQQTFADIRAPIEFIDSEEEEGREERKARVYIAPDQIGDNQPTMSDELVLKFAGSDRKAQITDIRTFSGGQAYLYILLVRF</sequence>